<dbReference type="AlphaFoldDB" id="A0A4Z0Q257"/>
<sequence>MVAGLKRLAAKWHKQRAVRVYLDANNDGTFSTSELWTSGIVSPTAFSRTLPLPPGAVLNVPLRLRILTDSNFLGTGPCTVTRGQYLDFSVTITNGPLGTVRPKDSANIYVAPNPADDTFLLHYAVPQGKTMLLTVTNSTGQTILVGRLRSTAGQQLQLSAKELSLPSGLYLLRLEVEGNVQTCKLLVAP</sequence>
<dbReference type="InterPro" id="IPR045474">
    <property type="entry name" value="GEVED"/>
</dbReference>
<gene>
    <name evidence="3" type="ORF">E5K00_02375</name>
</gene>
<comment type="caution">
    <text evidence="3">The sequence shown here is derived from an EMBL/GenBank/DDBJ whole genome shotgun (WGS) entry which is preliminary data.</text>
</comment>
<reference evidence="3 4" key="1">
    <citation type="submission" date="2019-04" db="EMBL/GenBank/DDBJ databases">
        <authorList>
            <person name="Feng G."/>
            <person name="Zhang J."/>
            <person name="Zhu H."/>
        </authorList>
    </citation>
    <scope>NUCLEOTIDE SEQUENCE [LARGE SCALE GENOMIC DNA]</scope>
    <source>
        <strain evidence="3 4">JCM 31653</strain>
    </source>
</reference>
<evidence type="ECO:0000259" key="1">
    <source>
        <dbReference type="Pfam" id="PF18962"/>
    </source>
</evidence>
<proteinExistence type="predicted"/>
<dbReference type="Pfam" id="PF18962">
    <property type="entry name" value="Por_Secre_tail"/>
    <property type="match status" value="1"/>
</dbReference>
<keyword evidence="4" id="KW-1185">Reference proteome</keyword>
<dbReference type="InterPro" id="IPR026444">
    <property type="entry name" value="Secre_tail"/>
</dbReference>
<evidence type="ECO:0000313" key="4">
    <source>
        <dbReference type="Proteomes" id="UP000297549"/>
    </source>
</evidence>
<feature type="domain" description="Secretion system C-terminal sorting" evidence="1">
    <location>
        <begin position="112"/>
        <end position="187"/>
    </location>
</feature>
<organism evidence="3 4">
    <name type="scientific">Hymenobacter aquaticus</name>
    <dbReference type="NCBI Taxonomy" id="1867101"/>
    <lineage>
        <taxon>Bacteria</taxon>
        <taxon>Pseudomonadati</taxon>
        <taxon>Bacteroidota</taxon>
        <taxon>Cytophagia</taxon>
        <taxon>Cytophagales</taxon>
        <taxon>Hymenobacteraceae</taxon>
        <taxon>Hymenobacter</taxon>
    </lineage>
</organism>
<feature type="domain" description="GEVED" evidence="2">
    <location>
        <begin position="18"/>
        <end position="91"/>
    </location>
</feature>
<evidence type="ECO:0000313" key="3">
    <source>
        <dbReference type="EMBL" id="TGE24080.1"/>
    </source>
</evidence>
<evidence type="ECO:0000259" key="2">
    <source>
        <dbReference type="Pfam" id="PF20009"/>
    </source>
</evidence>
<dbReference type="OrthoDB" id="1521709at2"/>
<protein>
    <submittedName>
        <fullName evidence="3">T9SS type A sorting domain-containing protein</fullName>
    </submittedName>
</protein>
<name>A0A4Z0Q257_9BACT</name>
<dbReference type="Pfam" id="PF20009">
    <property type="entry name" value="GEVED"/>
    <property type="match status" value="1"/>
</dbReference>
<dbReference type="EMBL" id="SRLC01000001">
    <property type="protein sequence ID" value="TGE24080.1"/>
    <property type="molecule type" value="Genomic_DNA"/>
</dbReference>
<accession>A0A4Z0Q257</accession>
<dbReference type="Proteomes" id="UP000297549">
    <property type="component" value="Unassembled WGS sequence"/>
</dbReference>
<dbReference type="NCBIfam" id="TIGR04183">
    <property type="entry name" value="Por_Secre_tail"/>
    <property type="match status" value="1"/>
</dbReference>